<dbReference type="Gene3D" id="3.40.50.2300">
    <property type="match status" value="1"/>
</dbReference>
<evidence type="ECO:0000256" key="1">
    <source>
        <dbReference type="ARBA" id="ARBA00022553"/>
    </source>
</evidence>
<comment type="caution">
    <text evidence="8">The sequence shown here is derived from an EMBL/GenBank/DDBJ whole genome shotgun (WGS) entry which is preliminary data.</text>
</comment>
<keyword evidence="4" id="KW-0238">DNA-binding</keyword>
<reference evidence="8 9" key="1">
    <citation type="journal article" date="2011" name="Front. Microbiol.">
        <title>Genomic signatures of strain selection and enhancement in Bacillus atrophaeus var. globigii, a historical biowarfare simulant.</title>
        <authorList>
            <person name="Gibbons H.S."/>
            <person name="Broomall S.M."/>
            <person name="McNew L.A."/>
            <person name="Daligault H."/>
            <person name="Chapman C."/>
            <person name="Bruce D."/>
            <person name="Karavis M."/>
            <person name="Krepps M."/>
            <person name="McGregor P.A."/>
            <person name="Hong C."/>
            <person name="Park K.H."/>
            <person name="Akmal A."/>
            <person name="Feldman A."/>
            <person name="Lin J.S."/>
            <person name="Chang W.E."/>
            <person name="Higgs B.W."/>
            <person name="Demirev P."/>
            <person name="Lindquist J."/>
            <person name="Liem A."/>
            <person name="Fochler E."/>
            <person name="Read T.D."/>
            <person name="Tapia R."/>
            <person name="Johnson S."/>
            <person name="Bishop-Lilly K.A."/>
            <person name="Detter C."/>
            <person name="Han C."/>
            <person name="Sozhamannan S."/>
            <person name="Rosenzweig C.N."/>
            <person name="Skowronski E.W."/>
        </authorList>
    </citation>
    <scope>NUCLEOTIDE SEQUENCE [LARGE SCALE GENOMIC DNA]</scope>
    <source>
        <strain evidence="8 9">AK5</strain>
    </source>
</reference>
<dbReference type="EMBL" id="PIPI01000010">
    <property type="protein sequence ID" value="RUO18212.1"/>
    <property type="molecule type" value="Genomic_DNA"/>
</dbReference>
<feature type="modified residue" description="4-aspartylphosphate" evidence="6">
    <location>
        <position position="53"/>
    </location>
</feature>
<dbReference type="SMART" id="SM00448">
    <property type="entry name" value="REC"/>
    <property type="match status" value="1"/>
</dbReference>
<keyword evidence="2" id="KW-0902">Two-component regulatory system</keyword>
<evidence type="ECO:0000313" key="9">
    <source>
        <dbReference type="Proteomes" id="UP000288212"/>
    </source>
</evidence>
<dbReference type="InterPro" id="IPR011006">
    <property type="entry name" value="CheY-like_superfamily"/>
</dbReference>
<dbReference type="RefSeq" id="WP_126794221.1">
    <property type="nucleotide sequence ID" value="NZ_PIPI01000010.1"/>
</dbReference>
<sequence length="328" mass="36687">MNRKVLIVEDDSVYASILENFLSERGFSPSKAGDGRSALAMLAQEHPDVVLCDLNLPDMSGLKVLEHLVHSPDAVPVIVISASDRMSDIREAVRLGAVDYLVKPVAKLDVLEYALESCLDRVALEKEHEHERWEFDDHLDVLFQDDSVVARLSHDLIRRESLSVGPFQVAQQIGADDEQRLWIDYYRLPNDQLIMVLARAQALSGQDVLALLVLKTLFNPLLRATLAETTAILMHPNKLLARLNSELCHSRIRAAFDMAVVWIDTRTGVARWSQAGDKIMLSHETQPDLALGIWANATFRQNQAPLDTQGFYMACGQTWLRAQVRGAG</sequence>
<evidence type="ECO:0000256" key="2">
    <source>
        <dbReference type="ARBA" id="ARBA00023012"/>
    </source>
</evidence>
<dbReference type="GO" id="GO:0032993">
    <property type="term" value="C:protein-DNA complex"/>
    <property type="evidence" value="ECO:0007669"/>
    <property type="project" value="TreeGrafter"/>
</dbReference>
<dbReference type="PANTHER" id="PTHR48111:SF1">
    <property type="entry name" value="TWO-COMPONENT RESPONSE REGULATOR ORR33"/>
    <property type="match status" value="1"/>
</dbReference>
<dbReference type="SUPFAM" id="SSF52172">
    <property type="entry name" value="CheY-like"/>
    <property type="match status" value="1"/>
</dbReference>
<protein>
    <submittedName>
        <fullName evidence="8">Response regulator</fullName>
    </submittedName>
</protein>
<keyword evidence="9" id="KW-1185">Reference proteome</keyword>
<dbReference type="InterPro" id="IPR036457">
    <property type="entry name" value="PPM-type-like_dom_sf"/>
</dbReference>
<dbReference type="OrthoDB" id="6399952at2"/>
<keyword evidence="5" id="KW-0804">Transcription</keyword>
<dbReference type="GO" id="GO:0006355">
    <property type="term" value="P:regulation of DNA-templated transcription"/>
    <property type="evidence" value="ECO:0007669"/>
    <property type="project" value="TreeGrafter"/>
</dbReference>
<keyword evidence="1 6" id="KW-0597">Phosphoprotein</keyword>
<evidence type="ECO:0000259" key="7">
    <source>
        <dbReference type="PROSITE" id="PS50110"/>
    </source>
</evidence>
<dbReference type="PANTHER" id="PTHR48111">
    <property type="entry name" value="REGULATOR OF RPOS"/>
    <property type="match status" value="1"/>
</dbReference>
<keyword evidence="3" id="KW-0805">Transcription regulation</keyword>
<gene>
    <name evidence="8" type="ORF">CWE06_11195</name>
</gene>
<dbReference type="Proteomes" id="UP000288212">
    <property type="component" value="Unassembled WGS sequence"/>
</dbReference>
<evidence type="ECO:0000256" key="6">
    <source>
        <dbReference type="PROSITE-ProRule" id="PRU00169"/>
    </source>
</evidence>
<evidence type="ECO:0000256" key="3">
    <source>
        <dbReference type="ARBA" id="ARBA00023015"/>
    </source>
</evidence>
<dbReference type="GO" id="GO:0000976">
    <property type="term" value="F:transcription cis-regulatory region binding"/>
    <property type="evidence" value="ECO:0007669"/>
    <property type="project" value="TreeGrafter"/>
</dbReference>
<dbReference type="GO" id="GO:0000156">
    <property type="term" value="F:phosphorelay response regulator activity"/>
    <property type="evidence" value="ECO:0007669"/>
    <property type="project" value="TreeGrafter"/>
</dbReference>
<name>A0A432VPX1_9GAMM</name>
<feature type="domain" description="Response regulatory" evidence="7">
    <location>
        <begin position="4"/>
        <end position="118"/>
    </location>
</feature>
<dbReference type="GO" id="GO:0005829">
    <property type="term" value="C:cytosol"/>
    <property type="evidence" value="ECO:0007669"/>
    <property type="project" value="TreeGrafter"/>
</dbReference>
<dbReference type="InterPro" id="IPR001789">
    <property type="entry name" value="Sig_transdc_resp-reg_receiver"/>
</dbReference>
<evidence type="ECO:0000256" key="4">
    <source>
        <dbReference type="ARBA" id="ARBA00023125"/>
    </source>
</evidence>
<accession>A0A432VPX1</accession>
<dbReference type="Pfam" id="PF00072">
    <property type="entry name" value="Response_reg"/>
    <property type="match status" value="1"/>
</dbReference>
<dbReference type="AlphaFoldDB" id="A0A432VPX1"/>
<proteinExistence type="predicted"/>
<dbReference type="PROSITE" id="PS50110">
    <property type="entry name" value="RESPONSE_REGULATORY"/>
    <property type="match status" value="1"/>
</dbReference>
<dbReference type="InterPro" id="IPR039420">
    <property type="entry name" value="WalR-like"/>
</dbReference>
<evidence type="ECO:0000256" key="5">
    <source>
        <dbReference type="ARBA" id="ARBA00023163"/>
    </source>
</evidence>
<dbReference type="Gene3D" id="3.60.40.10">
    <property type="entry name" value="PPM-type phosphatase domain"/>
    <property type="match status" value="1"/>
</dbReference>
<organism evidence="8 9">
    <name type="scientific">Aliidiomarina haloalkalitolerans</name>
    <dbReference type="NCBI Taxonomy" id="859059"/>
    <lineage>
        <taxon>Bacteria</taxon>
        <taxon>Pseudomonadati</taxon>
        <taxon>Pseudomonadota</taxon>
        <taxon>Gammaproteobacteria</taxon>
        <taxon>Alteromonadales</taxon>
        <taxon>Idiomarinaceae</taxon>
        <taxon>Aliidiomarina</taxon>
    </lineage>
</organism>
<evidence type="ECO:0000313" key="8">
    <source>
        <dbReference type="EMBL" id="RUO18212.1"/>
    </source>
</evidence>